<keyword evidence="1" id="KW-0732">Signal</keyword>
<gene>
    <name evidence="2" type="ORF">PVAP13_2NG538100</name>
</gene>
<dbReference type="OrthoDB" id="690836at2759"/>
<evidence type="ECO:0000256" key="1">
    <source>
        <dbReference type="SAM" id="SignalP"/>
    </source>
</evidence>
<sequence length="102" mass="10294">MASSLKIASLVAAVLLLAAAQARGWAPEEDDMVPVRTPAEQVVVALRGGAGTMAGAPLCLQCRCCSKSTGNCQITTCTSGIKCDPAGKCHLVQNKCGCSGGN</sequence>
<organism evidence="2 3">
    <name type="scientific">Panicum virgatum</name>
    <name type="common">Blackwell switchgrass</name>
    <dbReference type="NCBI Taxonomy" id="38727"/>
    <lineage>
        <taxon>Eukaryota</taxon>
        <taxon>Viridiplantae</taxon>
        <taxon>Streptophyta</taxon>
        <taxon>Embryophyta</taxon>
        <taxon>Tracheophyta</taxon>
        <taxon>Spermatophyta</taxon>
        <taxon>Magnoliopsida</taxon>
        <taxon>Liliopsida</taxon>
        <taxon>Poales</taxon>
        <taxon>Poaceae</taxon>
        <taxon>PACMAD clade</taxon>
        <taxon>Panicoideae</taxon>
        <taxon>Panicodae</taxon>
        <taxon>Paniceae</taxon>
        <taxon>Panicinae</taxon>
        <taxon>Panicum</taxon>
        <taxon>Panicum sect. Hiantes</taxon>
    </lineage>
</organism>
<comment type="caution">
    <text evidence="2">The sequence shown here is derived from an EMBL/GenBank/DDBJ whole genome shotgun (WGS) entry which is preliminary data.</text>
</comment>
<evidence type="ECO:0000313" key="2">
    <source>
        <dbReference type="EMBL" id="KAG2637536.1"/>
    </source>
</evidence>
<dbReference type="AlphaFoldDB" id="A0A8T0VV53"/>
<feature type="signal peptide" evidence="1">
    <location>
        <begin position="1"/>
        <end position="24"/>
    </location>
</feature>
<name>A0A8T0VV53_PANVG</name>
<keyword evidence="3" id="KW-1185">Reference proteome</keyword>
<protein>
    <submittedName>
        <fullName evidence="2">Uncharacterized protein</fullName>
    </submittedName>
</protein>
<dbReference type="EMBL" id="CM029040">
    <property type="protein sequence ID" value="KAG2637536.1"/>
    <property type="molecule type" value="Genomic_DNA"/>
</dbReference>
<proteinExistence type="predicted"/>
<evidence type="ECO:0000313" key="3">
    <source>
        <dbReference type="Proteomes" id="UP000823388"/>
    </source>
</evidence>
<feature type="chain" id="PRO_5035712497" evidence="1">
    <location>
        <begin position="25"/>
        <end position="102"/>
    </location>
</feature>
<accession>A0A8T0VV53</accession>
<reference evidence="2" key="1">
    <citation type="submission" date="2020-05" db="EMBL/GenBank/DDBJ databases">
        <title>WGS assembly of Panicum virgatum.</title>
        <authorList>
            <person name="Lovell J.T."/>
            <person name="Jenkins J."/>
            <person name="Shu S."/>
            <person name="Juenger T.E."/>
            <person name="Schmutz J."/>
        </authorList>
    </citation>
    <scope>NUCLEOTIDE SEQUENCE</scope>
    <source>
        <strain evidence="2">AP13</strain>
    </source>
</reference>
<dbReference type="Proteomes" id="UP000823388">
    <property type="component" value="Chromosome 2N"/>
</dbReference>